<reference evidence="5 6" key="1">
    <citation type="journal article" date="2018" name="PLoS Pathog.">
        <title>Evolution of structural diversity of trichothecenes, a family of toxins produced by plant pathogenic and entomopathogenic fungi.</title>
        <authorList>
            <person name="Proctor R.H."/>
            <person name="McCormick S.P."/>
            <person name="Kim H.S."/>
            <person name="Cardoza R.E."/>
            <person name="Stanley A.M."/>
            <person name="Lindo L."/>
            <person name="Kelly A."/>
            <person name="Brown D.W."/>
            <person name="Lee T."/>
            <person name="Vaughan M.M."/>
            <person name="Alexander N.J."/>
            <person name="Busman M."/>
            <person name="Gutierrez S."/>
        </authorList>
    </citation>
    <scope>NUCLEOTIDE SEQUENCE [LARGE SCALE GENOMIC DNA]</scope>
    <source>
        <strain evidence="5 6">NRRL 13405</strain>
    </source>
</reference>
<feature type="region of interest" description="Disordered" evidence="2">
    <location>
        <begin position="863"/>
        <end position="894"/>
    </location>
</feature>
<dbReference type="PANTHER" id="PTHR42877">
    <property type="entry name" value="L-ORNITHINE N(5)-MONOOXYGENASE-RELATED"/>
    <property type="match status" value="1"/>
</dbReference>
<evidence type="ECO:0000256" key="3">
    <source>
        <dbReference type="SAM" id="Phobius"/>
    </source>
</evidence>
<feature type="domain" description="DUF7656" evidence="4">
    <location>
        <begin position="637"/>
        <end position="731"/>
    </location>
</feature>
<dbReference type="InterPro" id="IPR056073">
    <property type="entry name" value="DUF7656"/>
</dbReference>
<dbReference type="Proteomes" id="UP000265631">
    <property type="component" value="Unassembled WGS sequence"/>
</dbReference>
<protein>
    <recommendedName>
        <fullName evidence="4">DUF7656 domain-containing protein</fullName>
    </recommendedName>
</protein>
<proteinExistence type="inferred from homology"/>
<dbReference type="InterPro" id="IPR051209">
    <property type="entry name" value="FAD-bind_Monooxygenase_sf"/>
</dbReference>
<feature type="transmembrane region" description="Helical" evidence="3">
    <location>
        <begin position="21"/>
        <end position="40"/>
    </location>
</feature>
<comment type="caution">
    <text evidence="5">The sequence shown here is derived from an EMBL/GenBank/DDBJ whole genome shotgun (WGS) entry which is preliminary data.</text>
</comment>
<evidence type="ECO:0000259" key="4">
    <source>
        <dbReference type="Pfam" id="PF24676"/>
    </source>
</evidence>
<dbReference type="SUPFAM" id="SSF51905">
    <property type="entry name" value="FAD/NAD(P)-binding domain"/>
    <property type="match status" value="3"/>
</dbReference>
<gene>
    <name evidence="5" type="ORF">FIE12Z_6938</name>
</gene>
<dbReference type="Pfam" id="PF13450">
    <property type="entry name" value="NAD_binding_8"/>
    <property type="match status" value="1"/>
</dbReference>
<keyword evidence="3" id="KW-1133">Transmembrane helix</keyword>
<evidence type="ECO:0000313" key="6">
    <source>
        <dbReference type="Proteomes" id="UP000265631"/>
    </source>
</evidence>
<keyword evidence="6" id="KW-1185">Reference proteome</keyword>
<keyword evidence="3" id="KW-0472">Membrane</keyword>
<dbReference type="Pfam" id="PF24676">
    <property type="entry name" value="DUF7656"/>
    <property type="match status" value="1"/>
</dbReference>
<dbReference type="EMBL" id="PXXK01000193">
    <property type="protein sequence ID" value="RFN48883.1"/>
    <property type="molecule type" value="Genomic_DNA"/>
</dbReference>
<feature type="compositionally biased region" description="Basic and acidic residues" evidence="2">
    <location>
        <begin position="874"/>
        <end position="894"/>
    </location>
</feature>
<name>A0A395MNB4_9HYPO</name>
<dbReference type="PANTHER" id="PTHR42877:SF7">
    <property type="entry name" value="FLAVIN-BINDING MONOOXYGENASE-RELATED"/>
    <property type="match status" value="1"/>
</dbReference>
<evidence type="ECO:0000256" key="1">
    <source>
        <dbReference type="ARBA" id="ARBA00010139"/>
    </source>
</evidence>
<evidence type="ECO:0000313" key="5">
    <source>
        <dbReference type="EMBL" id="RFN48883.1"/>
    </source>
</evidence>
<keyword evidence="3" id="KW-0812">Transmembrane</keyword>
<comment type="similarity">
    <text evidence="1">Belongs to the FAD-binding monooxygenase family.</text>
</comment>
<evidence type="ECO:0000256" key="2">
    <source>
        <dbReference type="SAM" id="MobiDB-lite"/>
    </source>
</evidence>
<organism evidence="5 6">
    <name type="scientific">Fusarium flagelliforme</name>
    <dbReference type="NCBI Taxonomy" id="2675880"/>
    <lineage>
        <taxon>Eukaryota</taxon>
        <taxon>Fungi</taxon>
        <taxon>Dikarya</taxon>
        <taxon>Ascomycota</taxon>
        <taxon>Pezizomycotina</taxon>
        <taxon>Sordariomycetes</taxon>
        <taxon>Hypocreomycetidae</taxon>
        <taxon>Hypocreales</taxon>
        <taxon>Nectriaceae</taxon>
        <taxon>Fusarium</taxon>
        <taxon>Fusarium incarnatum-equiseti species complex</taxon>
    </lineage>
</organism>
<dbReference type="InterPro" id="IPR036188">
    <property type="entry name" value="FAD/NAD-bd_sf"/>
</dbReference>
<accession>A0A395MNB4</accession>
<sequence length="894" mass="100152">MVQSHSTFSLKDSPVENQRPLRVVIIGAGFCGIYTTIRIIQRLRNVDLTVYDMNDEVSGVWWLNRYPGLACDIPSYSYQFSFAPNPYWSSLYVPGPEIRAYMQDVAERYGAMRFIKVSHKVEDATWDEELNKWHVNVRNLKTNADFKDTADVVISARGGLNKIAWPRIEGLGDFEGKLMHTGGWDESYDPRNKAIGVVGNGSSGIQVVPSLQRLQGTQLWCFVRSPTWVAPGFGDSAMRKMGKDPKDTQFSKRQQQYMARHPEEFLRIRKLLEDEAARMHPISIRGSEESILAQKSIADDMRRRSANNEDIINILLPRFAPGCRRLTPGANYLEALQEDNVHLTNQGIKRITPRGLELTSGQHIELDLLVCATGYDVEAPPEFNLIGKGGLRLAERWKPYPEAYLGMAVDGFPNFVMIGGPNTGLGSGSLTSVFEAQANYAVKLLRKMQKEDYATFEVDPKRVADFGQYIEEYFKRTVFTDDCSSWYKTGRSGSRIVWLWPGSSNHCLETLRSPRWEDFNWKSADPAGNCFGWLGNGSSITLTEGDPSWFLDPDVVDEPCEPKPEKIAQARIKAVEDAEMALKPNLSTKVQNLRGCDGTSPGIVEAISVFTKSDQGPQQLLSITSLYVDKMAFADEVKAHGAAYLPDDPGAFMPLLLEKSSDAYVLHYSEVAMKSPEWQANYGKIMSLAQTQTSYIVIVLDHDLGEQRPTEKPRIELWQEGHVSIVDFVADAEELYGKCLLGCKDESLIDSSLPVVALSKRINVEIACPSESYSSTENFSWICPTCKAELDEGVKELQSEDAQIKQALVKFGVYLKAGAMVAYNDTTIAYLDYVIERARQSGAAVDQIEYETLKAAYESQKKEIEEAIESGDPEPAHISKDRPDHQRPQDSEAF</sequence>
<dbReference type="Gene3D" id="3.50.50.60">
    <property type="entry name" value="FAD/NAD(P)-binding domain"/>
    <property type="match status" value="2"/>
</dbReference>
<dbReference type="AlphaFoldDB" id="A0A395MNB4"/>